<keyword evidence="5" id="KW-1015">Disulfide bond</keyword>
<proteinExistence type="inferred from homology"/>
<feature type="domain" description="Thioredoxin-like fold" evidence="9">
    <location>
        <begin position="110"/>
        <end position="236"/>
    </location>
</feature>
<dbReference type="SUPFAM" id="SSF52833">
    <property type="entry name" value="Thioredoxin-like"/>
    <property type="match status" value="1"/>
</dbReference>
<evidence type="ECO:0000256" key="6">
    <source>
        <dbReference type="ARBA" id="ARBA00023284"/>
    </source>
</evidence>
<dbReference type="Gene3D" id="3.10.450.70">
    <property type="entry name" value="Disulphide bond isomerase, DsbC/G, N-terminal"/>
    <property type="match status" value="1"/>
</dbReference>
<gene>
    <name evidence="10" type="ORF">DC082_00560</name>
</gene>
<dbReference type="PANTHER" id="PTHR35272:SF3">
    <property type="entry name" value="THIOL:DISULFIDE INTERCHANGE PROTEIN DSBC"/>
    <property type="match status" value="1"/>
</dbReference>
<dbReference type="InterPro" id="IPR012336">
    <property type="entry name" value="Thioredoxin-like_fold"/>
</dbReference>
<dbReference type="Pfam" id="PF10411">
    <property type="entry name" value="DsbC_N"/>
    <property type="match status" value="1"/>
</dbReference>
<keyword evidence="6 7" id="KW-0676">Redox-active center</keyword>
<feature type="signal peptide" evidence="7">
    <location>
        <begin position="1"/>
        <end position="20"/>
    </location>
</feature>
<dbReference type="SUPFAM" id="SSF54423">
    <property type="entry name" value="DsbC/DsbG N-terminal domain-like"/>
    <property type="match status" value="1"/>
</dbReference>
<comment type="similarity">
    <text evidence="2 7">Belongs to the thioredoxin family. DsbC subfamily.</text>
</comment>
<comment type="subcellular location">
    <subcellularLocation>
        <location evidence="1 7">Periplasm</location>
    </subcellularLocation>
</comment>
<dbReference type="InterPro" id="IPR051470">
    <property type="entry name" value="Thiol:disulfide_interchange"/>
</dbReference>
<evidence type="ECO:0000259" key="9">
    <source>
        <dbReference type="Pfam" id="PF13098"/>
    </source>
</evidence>
<feature type="chain" id="PRO_5015374433" description="Thiol:disulfide interchange protein" evidence="7">
    <location>
        <begin position="21"/>
        <end position="242"/>
    </location>
</feature>
<keyword evidence="4 7" id="KW-0574">Periplasm</keyword>
<dbReference type="AlphaFoldDB" id="A0A2U2ALR9"/>
<evidence type="ECO:0000256" key="1">
    <source>
        <dbReference type="ARBA" id="ARBA00004418"/>
    </source>
</evidence>
<dbReference type="InterPro" id="IPR036249">
    <property type="entry name" value="Thioredoxin-like_sf"/>
</dbReference>
<dbReference type="RefSeq" id="WP_109235294.1">
    <property type="nucleotide sequence ID" value="NZ_BMXZ01000001.1"/>
</dbReference>
<evidence type="ECO:0000259" key="8">
    <source>
        <dbReference type="Pfam" id="PF10411"/>
    </source>
</evidence>
<dbReference type="Gene3D" id="3.40.30.10">
    <property type="entry name" value="Glutaredoxin"/>
    <property type="match status" value="1"/>
</dbReference>
<dbReference type="PANTHER" id="PTHR35272">
    <property type="entry name" value="THIOL:DISULFIDE INTERCHANGE PROTEIN DSBC-RELATED"/>
    <property type="match status" value="1"/>
</dbReference>
<evidence type="ECO:0000256" key="4">
    <source>
        <dbReference type="ARBA" id="ARBA00022764"/>
    </source>
</evidence>
<dbReference type="InterPro" id="IPR033954">
    <property type="entry name" value="DiS-bond_Isoase_DsbC/G"/>
</dbReference>
<dbReference type="GO" id="GO:0042597">
    <property type="term" value="C:periplasmic space"/>
    <property type="evidence" value="ECO:0007669"/>
    <property type="project" value="UniProtKB-SubCell"/>
</dbReference>
<accession>A0A2U2ALR9</accession>
<evidence type="ECO:0000313" key="10">
    <source>
        <dbReference type="EMBL" id="PWD84076.1"/>
    </source>
</evidence>
<organism evidence="10 11">
    <name type="scientific">Ignatzschineria indica</name>
    <dbReference type="NCBI Taxonomy" id="472583"/>
    <lineage>
        <taxon>Bacteria</taxon>
        <taxon>Pseudomonadati</taxon>
        <taxon>Pseudomonadota</taxon>
        <taxon>Gammaproteobacteria</taxon>
        <taxon>Cardiobacteriales</taxon>
        <taxon>Ignatzschineriaceae</taxon>
        <taxon>Ignatzschineria</taxon>
    </lineage>
</organism>
<comment type="caution">
    <text evidence="10">The sequence shown here is derived from an EMBL/GenBank/DDBJ whole genome shotgun (WGS) entry which is preliminary data.</text>
</comment>
<dbReference type="Proteomes" id="UP000244948">
    <property type="component" value="Unassembled WGS sequence"/>
</dbReference>
<evidence type="ECO:0000256" key="2">
    <source>
        <dbReference type="ARBA" id="ARBA00009813"/>
    </source>
</evidence>
<dbReference type="InterPro" id="IPR009094">
    <property type="entry name" value="DiS-bond_isomerase_DsbC/G_N_sf"/>
</dbReference>
<reference evidence="10 11" key="1">
    <citation type="journal article" date="2018" name="Genome Announc.">
        <title>Ignatzschineria cameli sp. nov., isolated from necrotic foot tissue of dromedaries (Camelus dromedarius) and associated maggots (Wohlfahrtia species) in Dubai.</title>
        <authorList>
            <person name="Tsang C.C."/>
            <person name="Tang J.Y."/>
            <person name="Fong J.Y."/>
            <person name="Kinne J."/>
            <person name="Lee H.H."/>
            <person name="Joseph M."/>
            <person name="Jose S."/>
            <person name="Schuster R.K."/>
            <person name="Tang Y."/>
            <person name="Sivakumar S."/>
            <person name="Chen J.H."/>
            <person name="Teng J.L."/>
            <person name="Lau S.K."/>
            <person name="Wernery U."/>
            <person name="Woo P.C."/>
        </authorList>
    </citation>
    <scope>NUCLEOTIDE SEQUENCE [LARGE SCALE GENOMIC DNA]</scope>
    <source>
        <strain evidence="10 11">KCTC 22643</strain>
    </source>
</reference>
<dbReference type="CDD" id="cd03020">
    <property type="entry name" value="DsbA_DsbC_DsbG"/>
    <property type="match status" value="1"/>
</dbReference>
<protein>
    <recommendedName>
        <fullName evidence="7">Thiol:disulfide interchange protein</fullName>
    </recommendedName>
</protein>
<dbReference type="InterPro" id="IPR018950">
    <property type="entry name" value="DiS-bond_isomerase_DsbC/G_N"/>
</dbReference>
<feature type="domain" description="Disulphide bond isomerase DsbC/G N-terminal" evidence="8">
    <location>
        <begin position="18"/>
        <end position="84"/>
    </location>
</feature>
<evidence type="ECO:0000256" key="7">
    <source>
        <dbReference type="RuleBase" id="RU364038"/>
    </source>
</evidence>
<keyword evidence="3 7" id="KW-0732">Signal</keyword>
<dbReference type="EMBL" id="QEWR01000002">
    <property type="protein sequence ID" value="PWD84076.1"/>
    <property type="molecule type" value="Genomic_DNA"/>
</dbReference>
<evidence type="ECO:0000256" key="3">
    <source>
        <dbReference type="ARBA" id="ARBA00022729"/>
    </source>
</evidence>
<dbReference type="Pfam" id="PF13098">
    <property type="entry name" value="Thioredoxin_2"/>
    <property type="match status" value="1"/>
</dbReference>
<sequence length="242" mass="26860">MKKLLLVSATLLGLSAVANADANLKHFNNLIQGVTVEEVQPSVIDGLYEVFVKESPYPIFLSKDGKYMLEGNAIDLVKGVNMSENYANRQNKEKIAKLDPTDMVIYQSPKEEHVVTVFTTTDCPFCRMLHSQIDDYLAEGITIRYVGFPYRGLNSEGYQEMVSVWCADDRNKALDEAVAFADNRGGAKPKPASCKNPIAEQYQLALEMGVQGTPAIILEDGAILPGYLPPKELRKRIDAREL</sequence>
<comment type="function">
    <text evidence="7">Required for disulfide bond formation in some periplasmic proteins. Acts by transferring its disulfide bond to other proteins and is reduced in the process.</text>
</comment>
<evidence type="ECO:0000313" key="11">
    <source>
        <dbReference type="Proteomes" id="UP000244948"/>
    </source>
</evidence>
<name>A0A2U2ALR9_9GAMM</name>
<keyword evidence="11" id="KW-1185">Reference proteome</keyword>
<evidence type="ECO:0000256" key="5">
    <source>
        <dbReference type="ARBA" id="ARBA00023157"/>
    </source>
</evidence>